<dbReference type="OrthoDB" id="5381034at2"/>
<evidence type="ECO:0000313" key="2">
    <source>
        <dbReference type="EMBL" id="TJY42633.1"/>
    </source>
</evidence>
<feature type="compositionally biased region" description="Polar residues" evidence="1">
    <location>
        <begin position="262"/>
        <end position="275"/>
    </location>
</feature>
<evidence type="ECO:0000256" key="1">
    <source>
        <dbReference type="SAM" id="MobiDB-lite"/>
    </source>
</evidence>
<reference evidence="2 3" key="1">
    <citation type="submission" date="2019-04" db="EMBL/GenBank/DDBJ databases">
        <title>Cohnella sp. nov., isolated from soil.</title>
        <authorList>
            <person name="Kim W."/>
        </authorList>
    </citation>
    <scope>NUCLEOTIDE SEQUENCE [LARGE SCALE GENOMIC DNA]</scope>
    <source>
        <strain evidence="2 3">CAU 1483</strain>
    </source>
</reference>
<evidence type="ECO:0000313" key="3">
    <source>
        <dbReference type="Proteomes" id="UP000309673"/>
    </source>
</evidence>
<dbReference type="RefSeq" id="WP_136777052.1">
    <property type="nucleotide sequence ID" value="NZ_SUPK01000003.1"/>
</dbReference>
<comment type="caution">
    <text evidence="2">The sequence shown here is derived from an EMBL/GenBank/DDBJ whole genome shotgun (WGS) entry which is preliminary data.</text>
</comment>
<protein>
    <submittedName>
        <fullName evidence="2">Uncharacterized protein</fullName>
    </submittedName>
</protein>
<dbReference type="AlphaFoldDB" id="A0A4U0FCM6"/>
<gene>
    <name evidence="2" type="ORF">E5161_07205</name>
</gene>
<dbReference type="Proteomes" id="UP000309673">
    <property type="component" value="Unassembled WGS sequence"/>
</dbReference>
<dbReference type="EMBL" id="SUPK01000003">
    <property type="protein sequence ID" value="TJY42633.1"/>
    <property type="molecule type" value="Genomic_DNA"/>
</dbReference>
<organism evidence="2 3">
    <name type="scientific">Cohnella pontilimi</name>
    <dbReference type="NCBI Taxonomy" id="2564100"/>
    <lineage>
        <taxon>Bacteria</taxon>
        <taxon>Bacillati</taxon>
        <taxon>Bacillota</taxon>
        <taxon>Bacilli</taxon>
        <taxon>Bacillales</taxon>
        <taxon>Paenibacillaceae</taxon>
        <taxon>Cohnella</taxon>
    </lineage>
</organism>
<accession>A0A4U0FCM6</accession>
<sequence length="284" mass="31224">MRQFENDAPVLSRTEVEADGRIFIVEAPRWTEWQAALDRASSDRQGPADPRLLLEECLLVCVRAAEGSAITRKDLRELPAPDGDKLLAAALAMIAGQREALRLSVEPCGRGTKIRADGMRLLLKPWTFGERNDALRRSLQLQEGRVRLDLGLYEKLMIAACVTWEDGGEGADPAEWPVPLGETVMRELDRLNGVDPDYEDTAAACLRSGIDHPDLAMIRLCRAFRWSPEQIEPMNARMGESLLAGLRVLERQAAAAAHSEGTGVNSLPSSSSDTGVTRIVILEE</sequence>
<proteinExistence type="predicted"/>
<name>A0A4U0FCM6_9BACL</name>
<keyword evidence="3" id="KW-1185">Reference proteome</keyword>
<feature type="region of interest" description="Disordered" evidence="1">
    <location>
        <begin position="257"/>
        <end position="278"/>
    </location>
</feature>